<name>A0AAU8Q557_DESK7</name>
<accession>A0AAU8Q557</accession>
<keyword evidence="6 8" id="KW-0460">Magnesium</keyword>
<protein>
    <recommendedName>
        <fullName evidence="8">Ribonuclease VapC</fullName>
        <shortName evidence="8">RNase VapC</shortName>
        <ecNumber evidence="8">3.1.-.-</ecNumber>
    </recommendedName>
    <alternativeName>
        <fullName evidence="8">Toxin VapC</fullName>
    </alternativeName>
</protein>
<feature type="binding site" evidence="8">
    <location>
        <position position="102"/>
    </location>
    <ligand>
        <name>Mg(2+)</name>
        <dbReference type="ChEBI" id="CHEBI:18420"/>
    </ligand>
</feature>
<dbReference type="EC" id="3.1.-.-" evidence="8"/>
<dbReference type="Pfam" id="PF01850">
    <property type="entry name" value="PIN"/>
    <property type="match status" value="1"/>
</dbReference>
<dbReference type="AlphaFoldDB" id="A0AAU8Q557"/>
<comment type="cofactor">
    <cofactor evidence="1 8">
        <name>Mg(2+)</name>
        <dbReference type="ChEBI" id="CHEBI:18420"/>
    </cofactor>
</comment>
<organism evidence="10 11">
    <name type="scientific">Desulfofundulus kuznetsovii (strain DSM 6115 / VKM B-1805 / 17)</name>
    <name type="common">Desulfotomaculum kuznetsovii</name>
    <dbReference type="NCBI Taxonomy" id="760568"/>
    <lineage>
        <taxon>Bacteria</taxon>
        <taxon>Bacillati</taxon>
        <taxon>Bacillota</taxon>
        <taxon>Clostridia</taxon>
        <taxon>Eubacteriales</taxon>
        <taxon>Peptococcaceae</taxon>
        <taxon>Desulfofundulus</taxon>
    </lineage>
</organism>
<dbReference type="InterPro" id="IPR029060">
    <property type="entry name" value="PIN-like_dom_sf"/>
</dbReference>
<gene>
    <name evidence="8" type="primary">vapC</name>
    <name evidence="10" type="ordered locus">Desku_2867</name>
</gene>
<dbReference type="PANTHER" id="PTHR33653">
    <property type="entry name" value="RIBONUCLEASE VAPC2"/>
    <property type="match status" value="1"/>
</dbReference>
<keyword evidence="11" id="KW-1185">Reference proteome</keyword>
<keyword evidence="8" id="KW-0800">Toxin</keyword>
<dbReference type="GO" id="GO:0090729">
    <property type="term" value="F:toxin activity"/>
    <property type="evidence" value="ECO:0007669"/>
    <property type="project" value="UniProtKB-KW"/>
</dbReference>
<dbReference type="KEGG" id="dku:Desku_2867"/>
<dbReference type="GO" id="GO:0004540">
    <property type="term" value="F:RNA nuclease activity"/>
    <property type="evidence" value="ECO:0007669"/>
    <property type="project" value="InterPro"/>
</dbReference>
<evidence type="ECO:0000256" key="3">
    <source>
        <dbReference type="ARBA" id="ARBA00022722"/>
    </source>
</evidence>
<keyword evidence="3 8" id="KW-0540">Nuclease</keyword>
<dbReference type="Proteomes" id="UP000009229">
    <property type="component" value="Chromosome"/>
</dbReference>
<keyword evidence="4 8" id="KW-0479">Metal-binding</keyword>
<feature type="binding site" evidence="8">
    <location>
        <position position="10"/>
    </location>
    <ligand>
        <name>Mg(2+)</name>
        <dbReference type="ChEBI" id="CHEBI:18420"/>
    </ligand>
</feature>
<evidence type="ECO:0000256" key="6">
    <source>
        <dbReference type="ARBA" id="ARBA00022842"/>
    </source>
</evidence>
<evidence type="ECO:0000256" key="5">
    <source>
        <dbReference type="ARBA" id="ARBA00022801"/>
    </source>
</evidence>
<proteinExistence type="inferred from homology"/>
<dbReference type="CDD" id="cd18689">
    <property type="entry name" value="PIN_VapC-like"/>
    <property type="match status" value="1"/>
</dbReference>
<evidence type="ECO:0000259" key="9">
    <source>
        <dbReference type="Pfam" id="PF01850"/>
    </source>
</evidence>
<feature type="domain" description="PIN" evidence="9">
    <location>
        <begin position="7"/>
        <end position="127"/>
    </location>
</feature>
<reference evidence="11" key="1">
    <citation type="submission" date="2011-05" db="EMBL/GenBank/DDBJ databases">
        <title>Complete sequence of Desulfotomaculum kuznetsovii DSM 6115.</title>
        <authorList>
            <person name="Lucas S."/>
            <person name="Han J."/>
            <person name="Lapidus A."/>
            <person name="Cheng J.-F."/>
            <person name="Goodwin L."/>
            <person name="Pitluck S."/>
            <person name="Peters L."/>
            <person name="Mikhailova N."/>
            <person name="Lu M."/>
            <person name="Saunders E."/>
            <person name="Han C."/>
            <person name="Tapia R."/>
            <person name="Land M."/>
            <person name="Hauser L."/>
            <person name="Kyrpides N."/>
            <person name="Ivanova N."/>
            <person name="Pagani I."/>
            <person name="Nazina T."/>
            <person name="Ivanova A."/>
            <person name="Parshina S."/>
            <person name="Kuever J."/>
            <person name="Muyzer G."/>
            <person name="Plugge C."/>
            <person name="Stams A."/>
            <person name="Woyke T."/>
        </authorList>
    </citation>
    <scope>NUCLEOTIDE SEQUENCE [LARGE SCALE GENOMIC DNA]</scope>
    <source>
        <strain evidence="11">DSM 6115 / VKM B-1805 / 17</strain>
    </source>
</reference>
<keyword evidence="5 8" id="KW-0378">Hydrolase</keyword>
<dbReference type="InterPro" id="IPR022907">
    <property type="entry name" value="VapC_family"/>
</dbReference>
<evidence type="ECO:0000256" key="8">
    <source>
        <dbReference type="HAMAP-Rule" id="MF_00265"/>
    </source>
</evidence>
<evidence type="ECO:0000256" key="4">
    <source>
        <dbReference type="ARBA" id="ARBA00022723"/>
    </source>
</evidence>
<dbReference type="GO" id="GO:0000287">
    <property type="term" value="F:magnesium ion binding"/>
    <property type="evidence" value="ECO:0007669"/>
    <property type="project" value="UniProtKB-UniRule"/>
</dbReference>
<dbReference type="HAMAP" id="MF_00265">
    <property type="entry name" value="VapC_Nob1"/>
    <property type="match status" value="1"/>
</dbReference>
<comment type="similarity">
    <text evidence="7 8">Belongs to the PINc/VapC protein family.</text>
</comment>
<dbReference type="InterPro" id="IPR002716">
    <property type="entry name" value="PIN_dom"/>
</dbReference>
<dbReference type="PANTHER" id="PTHR33653:SF1">
    <property type="entry name" value="RIBONUCLEASE VAPC2"/>
    <property type="match status" value="1"/>
</dbReference>
<dbReference type="Gene3D" id="3.40.50.1010">
    <property type="entry name" value="5'-nuclease"/>
    <property type="match status" value="1"/>
</dbReference>
<evidence type="ECO:0000313" key="11">
    <source>
        <dbReference type="Proteomes" id="UP000009229"/>
    </source>
</evidence>
<evidence type="ECO:0000256" key="7">
    <source>
        <dbReference type="ARBA" id="ARBA00038093"/>
    </source>
</evidence>
<sequence>MSDIKKYVLDTSALLTYYQDEAGADLIEEVFVQASSGKAIVYISFMSIFEIAYLVMSRENLDEAIKLVLQLRELPLEEVWPDEELLWLAAQIKAKGGLSVADAFIAGLARKKAATLVHRDPEFSRVDLEIDQLMLPAKNIPNSQ</sequence>
<dbReference type="EMBL" id="CP002770">
    <property type="protein sequence ID" value="AEG16378.1"/>
    <property type="molecule type" value="Genomic_DNA"/>
</dbReference>
<dbReference type="InterPro" id="IPR050556">
    <property type="entry name" value="Type_II_TA_system_RNase"/>
</dbReference>
<keyword evidence="2 8" id="KW-1277">Toxin-antitoxin system</keyword>
<comment type="function">
    <text evidence="8">Toxic component of a toxin-antitoxin (TA) system. An RNase.</text>
</comment>
<dbReference type="GO" id="GO:0016787">
    <property type="term" value="F:hydrolase activity"/>
    <property type="evidence" value="ECO:0007669"/>
    <property type="project" value="UniProtKB-KW"/>
</dbReference>
<evidence type="ECO:0000256" key="1">
    <source>
        <dbReference type="ARBA" id="ARBA00001946"/>
    </source>
</evidence>
<evidence type="ECO:0000256" key="2">
    <source>
        <dbReference type="ARBA" id="ARBA00022649"/>
    </source>
</evidence>
<dbReference type="RefSeq" id="WP_013823889.1">
    <property type="nucleotide sequence ID" value="NC_015573.1"/>
</dbReference>
<evidence type="ECO:0000313" key="10">
    <source>
        <dbReference type="EMBL" id="AEG16378.1"/>
    </source>
</evidence>
<dbReference type="SUPFAM" id="SSF88723">
    <property type="entry name" value="PIN domain-like"/>
    <property type="match status" value="1"/>
</dbReference>